<dbReference type="AlphaFoldDB" id="A0A1J4KWL1"/>
<dbReference type="VEuPathDB" id="TrichDB:TRFO_02900"/>
<reference evidence="1" key="1">
    <citation type="submission" date="2016-10" db="EMBL/GenBank/DDBJ databases">
        <authorList>
            <person name="Benchimol M."/>
            <person name="Almeida L.G."/>
            <person name="Vasconcelos A.T."/>
            <person name="Perreira-Neves A."/>
            <person name="Rosa I.A."/>
            <person name="Tasca T."/>
            <person name="Bogo M.R."/>
            <person name="de Souza W."/>
        </authorList>
    </citation>
    <scope>NUCLEOTIDE SEQUENCE [LARGE SCALE GENOMIC DNA]</scope>
    <source>
        <strain evidence="1">K</strain>
    </source>
</reference>
<dbReference type="EMBL" id="MLAK01000217">
    <property type="protein sequence ID" value="OHT15554.1"/>
    <property type="molecule type" value="Genomic_DNA"/>
</dbReference>
<evidence type="ECO:0000313" key="2">
    <source>
        <dbReference type="Proteomes" id="UP000179807"/>
    </source>
</evidence>
<proteinExistence type="predicted"/>
<sequence>MSNQTVQQIKAQIMQIKTNVERLVNHELPALPQFDEKANAIQKTRHESIQEYEKCEIKAAHKLYEGMINGIENDYENSLSLIHDHVQKFILFKMNELFDNFPEYADYFRSQSENVPFLNCMNMMNQEEENNERKNKEVSVSLGQGPLMTRDEIENYYNDFSDEKFSIQNGKILKGGNEFLKGGDSITLQLKESLCYNGTIQQIHTEFVEISTESNTVKVPIFALNVGIVTLTKV</sequence>
<evidence type="ECO:0000313" key="1">
    <source>
        <dbReference type="EMBL" id="OHT15554.1"/>
    </source>
</evidence>
<keyword evidence="2" id="KW-1185">Reference proteome</keyword>
<comment type="caution">
    <text evidence="1">The sequence shown here is derived from an EMBL/GenBank/DDBJ whole genome shotgun (WGS) entry which is preliminary data.</text>
</comment>
<accession>A0A1J4KWL1</accession>
<organism evidence="1 2">
    <name type="scientific">Tritrichomonas foetus</name>
    <dbReference type="NCBI Taxonomy" id="1144522"/>
    <lineage>
        <taxon>Eukaryota</taxon>
        <taxon>Metamonada</taxon>
        <taxon>Parabasalia</taxon>
        <taxon>Tritrichomonadida</taxon>
        <taxon>Tritrichomonadidae</taxon>
        <taxon>Tritrichomonas</taxon>
    </lineage>
</organism>
<protein>
    <submittedName>
        <fullName evidence="1">Uncharacterized protein</fullName>
    </submittedName>
</protein>
<dbReference type="Proteomes" id="UP000179807">
    <property type="component" value="Unassembled WGS sequence"/>
</dbReference>
<name>A0A1J4KWL1_9EUKA</name>
<dbReference type="RefSeq" id="XP_068368690.1">
    <property type="nucleotide sequence ID" value="XM_068490975.1"/>
</dbReference>
<dbReference type="GeneID" id="94825679"/>
<gene>
    <name evidence="1" type="ORF">TRFO_02900</name>
</gene>